<reference evidence="12 13" key="1">
    <citation type="submission" date="2017-05" db="EMBL/GenBank/DDBJ databases">
        <title>Vagococcus spp. assemblies.</title>
        <authorList>
            <person name="Gulvik C.A."/>
        </authorList>
    </citation>
    <scope>NUCLEOTIDE SEQUENCE [LARGE SCALE GENOMIC DNA]</scope>
    <source>
        <strain evidence="12 13">LMG 24798</strain>
    </source>
</reference>
<keyword evidence="13" id="KW-1185">Reference proteome</keyword>
<protein>
    <submittedName>
        <fullName evidence="12">Mevalonate kinase</fullName>
    </submittedName>
</protein>
<dbReference type="NCBIfam" id="TIGR00549">
    <property type="entry name" value="mevalon_kin"/>
    <property type="match status" value="1"/>
</dbReference>
<comment type="caution">
    <text evidence="12">The sequence shown here is derived from an EMBL/GenBank/DDBJ whole genome shotgun (WGS) entry which is preliminary data.</text>
</comment>
<keyword evidence="6" id="KW-0067">ATP-binding</keyword>
<dbReference type="Pfam" id="PF00288">
    <property type="entry name" value="GHMP_kinases_N"/>
    <property type="match status" value="1"/>
</dbReference>
<evidence type="ECO:0000256" key="8">
    <source>
        <dbReference type="ARBA" id="ARBA00023098"/>
    </source>
</evidence>
<dbReference type="GO" id="GO:0005829">
    <property type="term" value="C:cytosol"/>
    <property type="evidence" value="ECO:0007669"/>
    <property type="project" value="TreeGrafter"/>
</dbReference>
<dbReference type="EMBL" id="NGKC01000003">
    <property type="protein sequence ID" value="RSU13441.1"/>
    <property type="molecule type" value="Genomic_DNA"/>
</dbReference>
<evidence type="ECO:0000313" key="12">
    <source>
        <dbReference type="EMBL" id="RSU13441.1"/>
    </source>
</evidence>
<dbReference type="SUPFAM" id="SSF54211">
    <property type="entry name" value="Ribosomal protein S5 domain 2-like"/>
    <property type="match status" value="1"/>
</dbReference>
<keyword evidence="3" id="KW-0808">Transferase</keyword>
<dbReference type="SUPFAM" id="SSF55060">
    <property type="entry name" value="GHMP Kinase, C-terminal domain"/>
    <property type="match status" value="1"/>
</dbReference>
<keyword evidence="1" id="KW-0963">Cytoplasm</keyword>
<feature type="domain" description="GHMP kinase C-terminal" evidence="11">
    <location>
        <begin position="231"/>
        <end position="302"/>
    </location>
</feature>
<proteinExistence type="predicted"/>
<evidence type="ECO:0000256" key="6">
    <source>
        <dbReference type="ARBA" id="ARBA00022840"/>
    </source>
</evidence>
<dbReference type="PANTHER" id="PTHR43290:SF2">
    <property type="entry name" value="MEVALONATE KINASE"/>
    <property type="match status" value="1"/>
</dbReference>
<keyword evidence="4" id="KW-0547">Nucleotide-binding</keyword>
<dbReference type="InterPro" id="IPR006204">
    <property type="entry name" value="GHMP_kinase_N_dom"/>
</dbReference>
<dbReference type="GO" id="GO:0004496">
    <property type="term" value="F:mevalonate kinase activity"/>
    <property type="evidence" value="ECO:0007669"/>
    <property type="project" value="InterPro"/>
</dbReference>
<dbReference type="GO" id="GO:0019287">
    <property type="term" value="P:isopentenyl diphosphate biosynthetic process, mevalonate pathway"/>
    <property type="evidence" value="ECO:0007669"/>
    <property type="project" value="UniProtKB-UniPathway"/>
</dbReference>
<evidence type="ECO:0000256" key="9">
    <source>
        <dbReference type="ARBA" id="ARBA00029438"/>
    </source>
</evidence>
<dbReference type="OrthoDB" id="9764892at2"/>
<dbReference type="PRINTS" id="PR00959">
    <property type="entry name" value="MEVGALKINASE"/>
</dbReference>
<dbReference type="PANTHER" id="PTHR43290">
    <property type="entry name" value="MEVALONATE KINASE"/>
    <property type="match status" value="1"/>
</dbReference>
<keyword evidence="5 12" id="KW-0418">Kinase</keyword>
<evidence type="ECO:0000313" key="13">
    <source>
        <dbReference type="Proteomes" id="UP000286773"/>
    </source>
</evidence>
<dbReference type="Pfam" id="PF08544">
    <property type="entry name" value="GHMP_kinases_C"/>
    <property type="match status" value="1"/>
</dbReference>
<dbReference type="Gene3D" id="3.30.230.10">
    <property type="match status" value="1"/>
</dbReference>
<keyword evidence="7" id="KW-0460">Magnesium</keyword>
<dbReference type="InterPro" id="IPR036554">
    <property type="entry name" value="GHMP_kinase_C_sf"/>
</dbReference>
<name>A0A430AZF3_9ENTE</name>
<dbReference type="UniPathway" id="UPA00057">
    <property type="reaction ID" value="UER00098"/>
</dbReference>
<sequence>MEKIKTGVGHANGKIILIGEHSVVYRKPAIAFPLPSAYIEAEVTDSANEISIECDFYSGLLTDMPELLDSLKKTVEICLDRLDKKNSRFKLVINSAVPAERGMGSSAAVAVATVRAIYDYFQIPLTQNELLDIVAVSEKIAHGNPSGLDALMTSSDTPYYYIKGSVCEPLASKLNAVLIVGDTGKTGRTKEAVQTIADMLHSDKSQQIQMYIDRLGRLTDDVRQCLHADMPQTLGQKMTEAHYCLQQLGASSPELDKLVMTALTHQALGAKLTGGGRGGCMIALAETKQAAANIARALRNAGAVSTWLYEMGETL</sequence>
<dbReference type="InterPro" id="IPR014721">
    <property type="entry name" value="Ribsml_uS5_D2-typ_fold_subgr"/>
</dbReference>
<evidence type="ECO:0000256" key="3">
    <source>
        <dbReference type="ARBA" id="ARBA00022679"/>
    </source>
</evidence>
<evidence type="ECO:0000256" key="2">
    <source>
        <dbReference type="ARBA" id="ARBA00022516"/>
    </source>
</evidence>
<evidence type="ECO:0000259" key="10">
    <source>
        <dbReference type="Pfam" id="PF00288"/>
    </source>
</evidence>
<keyword evidence="2" id="KW-0444">Lipid biosynthesis</keyword>
<dbReference type="GO" id="GO:0005524">
    <property type="term" value="F:ATP binding"/>
    <property type="evidence" value="ECO:0007669"/>
    <property type="project" value="UniProtKB-KW"/>
</dbReference>
<dbReference type="Gene3D" id="3.30.70.890">
    <property type="entry name" value="GHMP kinase, C-terminal domain"/>
    <property type="match status" value="1"/>
</dbReference>
<evidence type="ECO:0000256" key="7">
    <source>
        <dbReference type="ARBA" id="ARBA00022842"/>
    </source>
</evidence>
<evidence type="ECO:0000256" key="4">
    <source>
        <dbReference type="ARBA" id="ARBA00022741"/>
    </source>
</evidence>
<feature type="domain" description="GHMP kinase N-terminal" evidence="10">
    <location>
        <begin position="73"/>
        <end position="150"/>
    </location>
</feature>
<dbReference type="AlphaFoldDB" id="A0A430AZF3"/>
<keyword evidence="8" id="KW-0443">Lipid metabolism</keyword>
<accession>A0A430AZF3</accession>
<gene>
    <name evidence="12" type="ORF">CBF27_04490</name>
</gene>
<evidence type="ECO:0000259" key="11">
    <source>
        <dbReference type="Pfam" id="PF08544"/>
    </source>
</evidence>
<comment type="pathway">
    <text evidence="9">Isoprenoid biosynthesis; isopentenyl diphosphate biosynthesis via mevalonate pathway; isopentenyl diphosphate from (R)-mevalonate: step 1/3.</text>
</comment>
<evidence type="ECO:0000256" key="5">
    <source>
        <dbReference type="ARBA" id="ARBA00022777"/>
    </source>
</evidence>
<organism evidence="12 13">
    <name type="scientific">Vagococcus acidifermentans</name>
    <dbReference type="NCBI Taxonomy" id="564710"/>
    <lineage>
        <taxon>Bacteria</taxon>
        <taxon>Bacillati</taxon>
        <taxon>Bacillota</taxon>
        <taxon>Bacilli</taxon>
        <taxon>Lactobacillales</taxon>
        <taxon>Enterococcaceae</taxon>
        <taxon>Vagococcus</taxon>
    </lineage>
</organism>
<dbReference type="Proteomes" id="UP000286773">
    <property type="component" value="Unassembled WGS sequence"/>
</dbReference>
<evidence type="ECO:0000256" key="1">
    <source>
        <dbReference type="ARBA" id="ARBA00022490"/>
    </source>
</evidence>
<dbReference type="RefSeq" id="WP_126812801.1">
    <property type="nucleotide sequence ID" value="NZ_NGKC01000003.1"/>
</dbReference>
<dbReference type="InterPro" id="IPR013750">
    <property type="entry name" value="GHMP_kinase_C_dom"/>
</dbReference>
<dbReference type="InterPro" id="IPR006205">
    <property type="entry name" value="Mev_gal_kin"/>
</dbReference>
<dbReference type="InterPro" id="IPR020568">
    <property type="entry name" value="Ribosomal_Su5_D2-typ_SF"/>
</dbReference>